<organism evidence="9 10">
    <name type="scientific">Enterococcus florum</name>
    <dbReference type="NCBI Taxonomy" id="2480627"/>
    <lineage>
        <taxon>Bacteria</taxon>
        <taxon>Bacillati</taxon>
        <taxon>Bacillota</taxon>
        <taxon>Bacilli</taxon>
        <taxon>Lactobacillales</taxon>
        <taxon>Enterococcaceae</taxon>
        <taxon>Enterococcus</taxon>
    </lineage>
</organism>
<keyword evidence="3 7" id="KW-0808">Transferase</keyword>
<dbReference type="RefSeq" id="WP_373862074.1">
    <property type="nucleotide sequence ID" value="NZ_BJCC01000015.1"/>
</dbReference>
<feature type="transmembrane region" description="Helical" evidence="7">
    <location>
        <begin position="370"/>
        <end position="387"/>
    </location>
</feature>
<proteinExistence type="inferred from homology"/>
<keyword evidence="5 7" id="KW-1133">Transmembrane helix</keyword>
<feature type="transmembrane region" description="Helical" evidence="7">
    <location>
        <begin position="175"/>
        <end position="193"/>
    </location>
</feature>
<dbReference type="NCBIfam" id="NF033480">
    <property type="entry name" value="bifunc_MprF"/>
    <property type="match status" value="1"/>
</dbReference>
<evidence type="ECO:0000256" key="7">
    <source>
        <dbReference type="RuleBase" id="RU363042"/>
    </source>
</evidence>
<sequence length="857" mass="98091">MKKSIATFSQWFKRHSTLLKILFFGVVLFFVANQVTHIAQGMSWAAIWQKIQQQDRWSLGGMFAVGIGCLLPMLLYDHVAIVTLEKEGRPRLNRKQWLVAAWTTNTINNLAGFGGIVGASLRASFYGKGLEKRKVLANVSKMALFMLTGLSILAFFTSIDLFLFQTENPFVRYRIWLLLGGVFAPLLFILVYFRRKTLFKEFKGKQILQLYLASLGQWLGALAAFLVIGRLMGIALAIHEVYPMFVIATGLGMLTMVPGGAGTFDVMMILGLGHLGLDQSTAVVWILFYRIFYYLLPFATGILIFLTSTSVRMNRYFDNLPRVISQKVAHGILVGAVYFAGIMMILLSTFTNLSNLSRLFEVLLPFSFDFLDQSLNLLIGFLLIGLARGITQKVAKAFWPTILLLIFGIVNTVTKTASVRLIVAYLIVLLIVWASRKEFWRRSFVYSWGTLLIDGLLFGVLFIFYAVAGYHSGQFWKNEALPTRFFTFPSEDIWTSGLIGVILSILCLAVLYQYLTQDREEIGESWDEKRYNYLINRYGGTASSHYLRLPGYTYYYYQENGNDQVVFGFQTKANKCFVLGDPVGNPQKWREATLSFIKHADALGYQLAFYKISEEYVLLLHDLGFHFDKIGETAVTDFTLHPHEVFADRFEFKRLTNEGYHFVYFNEIPDEVFDELAETSEEWLNGEKEKFFSVGRFSRDYLEASQVGIARDPENRIVGFITKQPIDATTCSYDLLRFRHDVPEDLPTFLKLHFMDELKKEGIRHVYQGMAPLAKVGETSYAFMGERIMNLIYKYGNSFYAFQQVAEEKTLFVDQWRPRYFAYMKPSSFLFSALQLMLLIGRGKNKGATLTEEMIEV</sequence>
<evidence type="ECO:0000313" key="9">
    <source>
        <dbReference type="EMBL" id="GCF94149.1"/>
    </source>
</evidence>
<comment type="similarity">
    <text evidence="7">Belongs to the LPG synthase family.</text>
</comment>
<feature type="transmembrane region" description="Helical" evidence="7">
    <location>
        <begin position="241"/>
        <end position="262"/>
    </location>
</feature>
<dbReference type="Pfam" id="PF09924">
    <property type="entry name" value="LPG_synthase_C"/>
    <property type="match status" value="1"/>
</dbReference>
<evidence type="ECO:0000256" key="2">
    <source>
        <dbReference type="ARBA" id="ARBA00022475"/>
    </source>
</evidence>
<feature type="transmembrane region" description="Helical" evidence="7">
    <location>
        <begin position="282"/>
        <end position="307"/>
    </location>
</feature>
<dbReference type="PANTHER" id="PTHR34697:SF2">
    <property type="entry name" value="PHOSPHATIDYLGLYCEROL LYSYLTRANSFERASE"/>
    <property type="match status" value="1"/>
</dbReference>
<comment type="catalytic activity">
    <reaction evidence="7">
        <text>L-lysyl-tRNA(Lys) + a 1,2-diacyl-sn-glycero-3-phospho-(1'-sn-glycerol) = a 1,2-diacyl-sn-glycero-3-phospho-1'-(3'-O-L-lysyl)-sn-glycerol + tRNA(Lys)</text>
        <dbReference type="Rhea" id="RHEA:10668"/>
        <dbReference type="Rhea" id="RHEA-COMP:9696"/>
        <dbReference type="Rhea" id="RHEA-COMP:9697"/>
        <dbReference type="ChEBI" id="CHEBI:64716"/>
        <dbReference type="ChEBI" id="CHEBI:75792"/>
        <dbReference type="ChEBI" id="CHEBI:78442"/>
        <dbReference type="ChEBI" id="CHEBI:78529"/>
        <dbReference type="EC" id="2.3.2.3"/>
    </reaction>
</comment>
<dbReference type="InterPro" id="IPR022791">
    <property type="entry name" value="L-PG_synthase/AglD"/>
</dbReference>
<comment type="function">
    <text evidence="7">Catalyzes the transfer of a lysyl group from L-lysyl-tRNA(Lys) to membrane-bound phosphatidylglycerol (PG), which produces lysylphosphatidylglycerol (LPG), a major component of the bacterial membrane with a positive net charge. LPG synthesis contributes to bacterial virulence as it is involved in the resistance mechanism against cationic antimicrobial peptides (CAMP) produces by the host's immune system (defensins, cathelicidins) and by the competing microorganisms.</text>
</comment>
<feature type="transmembrane region" description="Helical" evidence="7">
    <location>
        <begin position="493"/>
        <end position="515"/>
    </location>
</feature>
<comment type="subcellular location">
    <subcellularLocation>
        <location evidence="1 7">Cell membrane</location>
        <topology evidence="1 7">Multi-pass membrane protein</topology>
    </subcellularLocation>
</comment>
<keyword evidence="7" id="KW-0443">Lipid metabolism</keyword>
<feature type="domain" description="Phosphatidylglycerol lysyltransferase C-terminal" evidence="8">
    <location>
        <begin position="534"/>
        <end position="823"/>
    </location>
</feature>
<reference evidence="10" key="1">
    <citation type="submission" date="2019-02" db="EMBL/GenBank/DDBJ databases">
        <title>Draft genome sequence of Enterococcus sp. Gos25-1.</title>
        <authorList>
            <person name="Tanaka N."/>
            <person name="Shiwa Y."/>
            <person name="Fujita N."/>
        </authorList>
    </citation>
    <scope>NUCLEOTIDE SEQUENCE [LARGE SCALE GENOMIC DNA]</scope>
    <source>
        <strain evidence="10">Gos25-1</strain>
    </source>
</reference>
<dbReference type="GO" id="GO:0006629">
    <property type="term" value="P:lipid metabolic process"/>
    <property type="evidence" value="ECO:0007669"/>
    <property type="project" value="UniProtKB-KW"/>
</dbReference>
<feature type="transmembrane region" description="Helical" evidence="7">
    <location>
        <begin position="208"/>
        <end position="229"/>
    </location>
</feature>
<evidence type="ECO:0000256" key="5">
    <source>
        <dbReference type="ARBA" id="ARBA00022989"/>
    </source>
</evidence>
<feature type="transmembrane region" description="Helical" evidence="7">
    <location>
        <begin position="142"/>
        <end position="163"/>
    </location>
</feature>
<feature type="transmembrane region" description="Helical" evidence="7">
    <location>
        <begin position="394"/>
        <end position="411"/>
    </location>
</feature>
<feature type="transmembrane region" description="Helical" evidence="7">
    <location>
        <begin position="97"/>
        <end position="122"/>
    </location>
</feature>
<dbReference type="AlphaFoldDB" id="A0A4V0WPK2"/>
<dbReference type="GO" id="GO:0046677">
    <property type="term" value="P:response to antibiotic"/>
    <property type="evidence" value="ECO:0007669"/>
    <property type="project" value="UniProtKB-KW"/>
</dbReference>
<keyword evidence="6 7" id="KW-0472">Membrane</keyword>
<evidence type="ECO:0000256" key="6">
    <source>
        <dbReference type="ARBA" id="ARBA00023136"/>
    </source>
</evidence>
<feature type="transmembrane region" description="Helical" evidence="7">
    <location>
        <begin position="417"/>
        <end position="434"/>
    </location>
</feature>
<evidence type="ECO:0000256" key="1">
    <source>
        <dbReference type="ARBA" id="ARBA00004651"/>
    </source>
</evidence>
<keyword evidence="10" id="KW-1185">Reference proteome</keyword>
<dbReference type="GO" id="GO:0005886">
    <property type="term" value="C:plasma membrane"/>
    <property type="evidence" value="ECO:0007669"/>
    <property type="project" value="UniProtKB-SubCell"/>
</dbReference>
<protein>
    <recommendedName>
        <fullName evidence="7">Phosphatidylglycerol lysyltransferase</fullName>
        <ecNumber evidence="7">2.3.2.3</ecNumber>
    </recommendedName>
    <alternativeName>
        <fullName evidence="7">Lysylphosphatidylglycerol synthase</fullName>
    </alternativeName>
</protein>
<keyword evidence="4 7" id="KW-0812">Transmembrane</keyword>
<dbReference type="EC" id="2.3.2.3" evidence="7"/>
<comment type="caution">
    <text evidence="9">The sequence shown here is derived from an EMBL/GenBank/DDBJ whole genome shotgun (WGS) entry which is preliminary data.</text>
</comment>
<dbReference type="PANTHER" id="PTHR34697">
    <property type="entry name" value="PHOSPHATIDYLGLYCEROL LYSYLTRANSFERASE"/>
    <property type="match status" value="1"/>
</dbReference>
<dbReference type="GO" id="GO:0050071">
    <property type="term" value="F:phosphatidylglycerol lysyltransferase activity"/>
    <property type="evidence" value="ECO:0007669"/>
    <property type="project" value="UniProtKB-EC"/>
</dbReference>
<keyword evidence="7" id="KW-0046">Antibiotic resistance</keyword>
<dbReference type="InterPro" id="IPR024320">
    <property type="entry name" value="LPG_synthase_C"/>
</dbReference>
<evidence type="ECO:0000256" key="4">
    <source>
        <dbReference type="ARBA" id="ARBA00022692"/>
    </source>
</evidence>
<dbReference type="GO" id="GO:0055091">
    <property type="term" value="P:phospholipid homeostasis"/>
    <property type="evidence" value="ECO:0007669"/>
    <property type="project" value="TreeGrafter"/>
</dbReference>
<feature type="transmembrane region" description="Helical" evidence="7">
    <location>
        <begin position="328"/>
        <end position="350"/>
    </location>
</feature>
<dbReference type="Proteomes" id="UP000290567">
    <property type="component" value="Unassembled WGS sequence"/>
</dbReference>
<name>A0A4V0WPK2_9ENTE</name>
<dbReference type="Pfam" id="PF03706">
    <property type="entry name" value="LPG_synthase_TM"/>
    <property type="match status" value="1"/>
</dbReference>
<feature type="transmembrane region" description="Helical" evidence="7">
    <location>
        <begin position="57"/>
        <end position="76"/>
    </location>
</feature>
<feature type="transmembrane region" description="Helical" evidence="7">
    <location>
        <begin position="446"/>
        <end position="473"/>
    </location>
</feature>
<dbReference type="EMBL" id="BJCC01000015">
    <property type="protein sequence ID" value="GCF94149.1"/>
    <property type="molecule type" value="Genomic_DNA"/>
</dbReference>
<gene>
    <name evidence="9" type="primary">mprF_2</name>
    <name evidence="7" type="synonym">mprF</name>
    <name evidence="9" type="ORF">NRIC_20400</name>
</gene>
<evidence type="ECO:0000313" key="10">
    <source>
        <dbReference type="Proteomes" id="UP000290567"/>
    </source>
</evidence>
<dbReference type="InterPro" id="IPR051211">
    <property type="entry name" value="PG_lysyltransferase"/>
</dbReference>
<accession>A0A4V0WPK2</accession>
<evidence type="ECO:0000256" key="3">
    <source>
        <dbReference type="ARBA" id="ARBA00022679"/>
    </source>
</evidence>
<keyword evidence="2" id="KW-1003">Cell membrane</keyword>
<evidence type="ECO:0000259" key="8">
    <source>
        <dbReference type="Pfam" id="PF09924"/>
    </source>
</evidence>